<gene>
    <name evidence="2" type="ORF">RM706_11615</name>
</gene>
<dbReference type="EMBL" id="JAVRHR010000002">
    <property type="protein sequence ID" value="MDT0607686.1"/>
    <property type="molecule type" value="Genomic_DNA"/>
</dbReference>
<proteinExistence type="predicted"/>
<feature type="domain" description="DUF4130" evidence="1">
    <location>
        <begin position="86"/>
        <end position="253"/>
    </location>
</feature>
<accession>A0ABU3ABX5</accession>
<dbReference type="InterPro" id="IPR025404">
    <property type="entry name" value="DUF4130"/>
</dbReference>
<protein>
    <submittedName>
        <fullName evidence="2">TIGR03915 family putative DNA repair protein</fullName>
    </submittedName>
</protein>
<dbReference type="Pfam" id="PF13566">
    <property type="entry name" value="DUF4130"/>
    <property type="match status" value="1"/>
</dbReference>
<dbReference type="Proteomes" id="UP001255246">
    <property type="component" value="Unassembled WGS sequence"/>
</dbReference>
<dbReference type="InterPro" id="IPR023875">
    <property type="entry name" value="DNA_repair_put"/>
</dbReference>
<evidence type="ECO:0000313" key="3">
    <source>
        <dbReference type="Proteomes" id="UP001255246"/>
    </source>
</evidence>
<reference evidence="2 3" key="1">
    <citation type="submission" date="2023-09" db="EMBL/GenBank/DDBJ databases">
        <authorList>
            <person name="Rey-Velasco X."/>
        </authorList>
    </citation>
    <scope>NUCLEOTIDE SEQUENCE [LARGE SCALE GENOMIC DNA]</scope>
    <source>
        <strain evidence="2 3">F388</strain>
    </source>
</reference>
<name>A0ABU3ABX5_9FLAO</name>
<comment type="caution">
    <text evidence="2">The sequence shown here is derived from an EMBL/GenBank/DDBJ whole genome shotgun (WGS) entry which is preliminary data.</text>
</comment>
<evidence type="ECO:0000313" key="2">
    <source>
        <dbReference type="EMBL" id="MDT0607686.1"/>
    </source>
</evidence>
<evidence type="ECO:0000259" key="1">
    <source>
        <dbReference type="Pfam" id="PF13566"/>
    </source>
</evidence>
<dbReference type="NCBIfam" id="TIGR03915">
    <property type="entry name" value="SAM_7_link_chp"/>
    <property type="match status" value="1"/>
</dbReference>
<sequence>MKKSKTLIYDGSFNGFLTAVFIAFEEKIEVADVQKNGHAQNGLFSETETIFTNVNKAKRVWNGVRAKSHNAITNIYFAFLSEAEGIEPMLFNYIKKLMATKDKKQADFSDETVLYISQLARKVGREKHRMEAFVRFQLTKDDIYFANIEPDYDVLPLISKHFRNRYADQQWLIYDVKRNYGIFYNLDSVELVSLDLSEIHFNRTRKSKAFTEGEYDYQELWNNYFQSTNIKSRINRKLHTQHVPKRYWKYLSEKKQAV</sequence>
<dbReference type="RefSeq" id="WP_311351648.1">
    <property type="nucleotide sequence ID" value="NZ_JAVRHR010000002.1"/>
</dbReference>
<organism evidence="2 3">
    <name type="scientific">Croceitalea rosinachiae</name>
    <dbReference type="NCBI Taxonomy" id="3075596"/>
    <lineage>
        <taxon>Bacteria</taxon>
        <taxon>Pseudomonadati</taxon>
        <taxon>Bacteroidota</taxon>
        <taxon>Flavobacteriia</taxon>
        <taxon>Flavobacteriales</taxon>
        <taxon>Flavobacteriaceae</taxon>
        <taxon>Croceitalea</taxon>
    </lineage>
</organism>
<keyword evidence="3" id="KW-1185">Reference proteome</keyword>